<organism evidence="7 8">
    <name type="scientific">Bordetella genomosp. 6</name>
    <dbReference type="NCBI Taxonomy" id="463024"/>
    <lineage>
        <taxon>Bacteria</taxon>
        <taxon>Pseudomonadati</taxon>
        <taxon>Pseudomonadota</taxon>
        <taxon>Betaproteobacteria</taxon>
        <taxon>Burkholderiales</taxon>
        <taxon>Alcaligenaceae</taxon>
        <taxon>Bordetella</taxon>
    </lineage>
</organism>
<evidence type="ECO:0000256" key="4">
    <source>
        <dbReference type="ARBA" id="ARBA00023136"/>
    </source>
</evidence>
<name>A0ABX4FHV0_9BORD</name>
<evidence type="ECO:0008006" key="9">
    <source>
        <dbReference type="Google" id="ProtNLM"/>
    </source>
</evidence>
<evidence type="ECO:0000256" key="3">
    <source>
        <dbReference type="ARBA" id="ARBA00022989"/>
    </source>
</evidence>
<dbReference type="PANTHER" id="PTHR35371:SF1">
    <property type="entry name" value="BLR7753 PROTEIN"/>
    <property type="match status" value="1"/>
</dbReference>
<reference evidence="7 8" key="1">
    <citation type="submission" date="2017-05" db="EMBL/GenBank/DDBJ databases">
        <title>Complete and WGS of Bordetella genogroups.</title>
        <authorList>
            <person name="Spilker T."/>
            <person name="Lipuma J."/>
        </authorList>
    </citation>
    <scope>NUCLEOTIDE SEQUENCE [LARGE SCALE GENOMIC DNA]</scope>
    <source>
        <strain evidence="7 8">AU3139</strain>
    </source>
</reference>
<dbReference type="Pfam" id="PF01124">
    <property type="entry name" value="MAPEG"/>
    <property type="match status" value="1"/>
</dbReference>
<proteinExistence type="predicted"/>
<evidence type="ECO:0000313" key="8">
    <source>
        <dbReference type="Proteomes" id="UP000216524"/>
    </source>
</evidence>
<feature type="signal peptide" evidence="6">
    <location>
        <begin position="1"/>
        <end position="21"/>
    </location>
</feature>
<dbReference type="InterPro" id="IPR001129">
    <property type="entry name" value="Membr-assoc_MAPEG"/>
</dbReference>
<keyword evidence="2 5" id="KW-0812">Transmembrane</keyword>
<feature type="transmembrane region" description="Helical" evidence="5">
    <location>
        <begin position="78"/>
        <end position="100"/>
    </location>
</feature>
<dbReference type="RefSeq" id="WP_033465770.1">
    <property type="nucleotide sequence ID" value="NZ_NEVV01000001.1"/>
</dbReference>
<comment type="caution">
    <text evidence="7">The sequence shown here is derived from an EMBL/GenBank/DDBJ whole genome shotgun (WGS) entry which is preliminary data.</text>
</comment>
<dbReference type="EMBL" id="NEVV01000001">
    <property type="protein sequence ID" value="OZI81796.1"/>
    <property type="molecule type" value="Genomic_DNA"/>
</dbReference>
<dbReference type="InterPro" id="IPR023352">
    <property type="entry name" value="MAPEG-like_dom_sf"/>
</dbReference>
<protein>
    <recommendedName>
        <fullName evidence="9">MAPEG family protein</fullName>
    </recommendedName>
</protein>
<keyword evidence="4 5" id="KW-0472">Membrane</keyword>
<dbReference type="PANTHER" id="PTHR35371">
    <property type="entry name" value="INNER MEMBRANE PROTEIN"/>
    <property type="match status" value="1"/>
</dbReference>
<evidence type="ECO:0000313" key="7">
    <source>
        <dbReference type="EMBL" id="OZI81796.1"/>
    </source>
</evidence>
<keyword evidence="3 5" id="KW-1133">Transmembrane helix</keyword>
<dbReference type="Proteomes" id="UP000216524">
    <property type="component" value="Unassembled WGS sequence"/>
</dbReference>
<evidence type="ECO:0000256" key="6">
    <source>
        <dbReference type="SAM" id="SignalP"/>
    </source>
</evidence>
<keyword evidence="8" id="KW-1185">Reference proteome</keyword>
<sequence length="124" mass="13213">MNATAALLLAAALLPLVPAIAAKAGGRRYDNNDPRPWLAGQEGWRARANSAQANTFEALPFFFAAALYALYTQAPAATLHVLMGAWLVARLVYVALYIGGWGNLRSLVWLAALLVNVAILLAGH</sequence>
<accession>A0ABX4FHV0</accession>
<dbReference type="Gene3D" id="1.20.120.550">
    <property type="entry name" value="Membrane associated eicosanoid/glutathione metabolism-like domain"/>
    <property type="match status" value="1"/>
</dbReference>
<evidence type="ECO:0000256" key="5">
    <source>
        <dbReference type="SAM" id="Phobius"/>
    </source>
</evidence>
<gene>
    <name evidence="7" type="ORF">CAL23_08885</name>
</gene>
<comment type="subcellular location">
    <subcellularLocation>
        <location evidence="1">Membrane</location>
    </subcellularLocation>
</comment>
<evidence type="ECO:0000256" key="2">
    <source>
        <dbReference type="ARBA" id="ARBA00022692"/>
    </source>
</evidence>
<dbReference type="SUPFAM" id="SSF161084">
    <property type="entry name" value="MAPEG domain-like"/>
    <property type="match status" value="1"/>
</dbReference>
<evidence type="ECO:0000256" key="1">
    <source>
        <dbReference type="ARBA" id="ARBA00004370"/>
    </source>
</evidence>
<keyword evidence="6" id="KW-0732">Signal</keyword>
<feature type="transmembrane region" description="Helical" evidence="5">
    <location>
        <begin position="53"/>
        <end position="71"/>
    </location>
</feature>
<feature type="chain" id="PRO_5045736595" description="MAPEG family protein" evidence="6">
    <location>
        <begin position="22"/>
        <end position="124"/>
    </location>
</feature>
<feature type="transmembrane region" description="Helical" evidence="5">
    <location>
        <begin position="106"/>
        <end position="123"/>
    </location>
</feature>